<keyword evidence="3" id="KW-1185">Reference proteome</keyword>
<evidence type="ECO:0000313" key="2">
    <source>
        <dbReference type="EMBL" id="GAB0173232.1"/>
    </source>
</evidence>
<evidence type="ECO:0000256" key="1">
    <source>
        <dbReference type="SAM" id="SignalP"/>
    </source>
</evidence>
<keyword evidence="1" id="KW-0732">Signal</keyword>
<reference evidence="2 3" key="1">
    <citation type="submission" date="2024-06" db="EMBL/GenBank/DDBJ databases">
        <title>Draft genome sequence of Helicobacter trogontum NHP16-4001.</title>
        <authorList>
            <person name="Rimbara E."/>
            <person name="Suzuki M."/>
        </authorList>
    </citation>
    <scope>NUCLEOTIDE SEQUENCE [LARGE SCALE GENOMIC DNA]</scope>
    <source>
        <strain evidence="2 3">NHP16-4001</strain>
    </source>
</reference>
<protein>
    <submittedName>
        <fullName evidence="2">Uncharacterized protein</fullName>
    </submittedName>
</protein>
<evidence type="ECO:0000313" key="3">
    <source>
        <dbReference type="Proteomes" id="UP001562457"/>
    </source>
</evidence>
<dbReference type="EMBL" id="BAAFHN010000028">
    <property type="protein sequence ID" value="GAB0173232.1"/>
    <property type="molecule type" value="Genomic_DNA"/>
</dbReference>
<dbReference type="Proteomes" id="UP001562457">
    <property type="component" value="Unassembled WGS sequence"/>
</dbReference>
<name>A0ABQ0D4H8_9HELI</name>
<comment type="caution">
    <text evidence="2">The sequence shown here is derived from an EMBL/GenBank/DDBJ whole genome shotgun (WGS) entry which is preliminary data.</text>
</comment>
<proteinExistence type="predicted"/>
<sequence length="89" mass="10267">MKKLILASLMFLSVNVYAAINCKNDKQCEELITHIEQGGKHFESACKIYKDIGKQIPKKWAEGKYGVDEEEYYTLEILVEIICRLVPDK</sequence>
<feature type="chain" id="PRO_5045475281" evidence="1">
    <location>
        <begin position="19"/>
        <end position="89"/>
    </location>
</feature>
<accession>A0ABQ0D4H8</accession>
<dbReference type="RefSeq" id="WP_369607471.1">
    <property type="nucleotide sequence ID" value="NZ_BAAFHN010000028.1"/>
</dbReference>
<gene>
    <name evidence="2" type="ORF">NHP164001_12500</name>
</gene>
<feature type="signal peptide" evidence="1">
    <location>
        <begin position="1"/>
        <end position="18"/>
    </location>
</feature>
<organism evidence="2 3">
    <name type="scientific">Helicobacter trogontum</name>
    <dbReference type="NCBI Taxonomy" id="50960"/>
    <lineage>
        <taxon>Bacteria</taxon>
        <taxon>Pseudomonadati</taxon>
        <taxon>Campylobacterota</taxon>
        <taxon>Epsilonproteobacteria</taxon>
        <taxon>Campylobacterales</taxon>
        <taxon>Helicobacteraceae</taxon>
        <taxon>Helicobacter</taxon>
    </lineage>
</organism>